<gene>
    <name evidence="1" type="ORF">B0I35DRAFT_476571</name>
</gene>
<evidence type="ECO:0000313" key="2">
    <source>
        <dbReference type="Proteomes" id="UP000813444"/>
    </source>
</evidence>
<dbReference type="Gene3D" id="2.120.10.70">
    <property type="entry name" value="Fucose-specific lectin"/>
    <property type="match status" value="1"/>
</dbReference>
<accession>A0A8K0SYY1</accession>
<name>A0A8K0SYY1_9HYPO</name>
<evidence type="ECO:0000313" key="1">
    <source>
        <dbReference type="EMBL" id="KAH7322641.1"/>
    </source>
</evidence>
<dbReference type="EMBL" id="JAGPNK010000004">
    <property type="protein sequence ID" value="KAH7322641.1"/>
    <property type="molecule type" value="Genomic_DNA"/>
</dbReference>
<evidence type="ECO:0008006" key="3">
    <source>
        <dbReference type="Google" id="ProtNLM"/>
    </source>
</evidence>
<comment type="caution">
    <text evidence="1">The sequence shown here is derived from an EMBL/GenBank/DDBJ whole genome shotgun (WGS) entry which is preliminary data.</text>
</comment>
<dbReference type="SUPFAM" id="SSF89372">
    <property type="entry name" value="Fucose-specific lectin"/>
    <property type="match status" value="1"/>
</dbReference>
<reference evidence="1" key="1">
    <citation type="journal article" date="2021" name="Nat. Commun.">
        <title>Genetic determinants of endophytism in the Arabidopsis root mycobiome.</title>
        <authorList>
            <person name="Mesny F."/>
            <person name="Miyauchi S."/>
            <person name="Thiergart T."/>
            <person name="Pickel B."/>
            <person name="Atanasova L."/>
            <person name="Karlsson M."/>
            <person name="Huettel B."/>
            <person name="Barry K.W."/>
            <person name="Haridas S."/>
            <person name="Chen C."/>
            <person name="Bauer D."/>
            <person name="Andreopoulos W."/>
            <person name="Pangilinan J."/>
            <person name="LaButti K."/>
            <person name="Riley R."/>
            <person name="Lipzen A."/>
            <person name="Clum A."/>
            <person name="Drula E."/>
            <person name="Henrissat B."/>
            <person name="Kohler A."/>
            <person name="Grigoriev I.V."/>
            <person name="Martin F.M."/>
            <person name="Hacquard S."/>
        </authorList>
    </citation>
    <scope>NUCLEOTIDE SEQUENCE</scope>
    <source>
        <strain evidence="1">MPI-CAGE-CH-0235</strain>
    </source>
</reference>
<keyword evidence="2" id="KW-1185">Reference proteome</keyword>
<proteinExistence type="predicted"/>
<sequence length="332" mass="37654">MSTDSHLTSSRAQFVEDARTVIVWQSNDGDLIVTEEEDDAARTSIYRLSDKLDRSMADDIKPGTPLASMVDLEGYVHVFYANKEDRLMHVYSPRIEEWHEVNVSDDGGDIVMSGTTRLSAIHHVTRYNESAALILFQEPDEGEATMLISGDPLSSESWRRGDISWLTEEAAAWDYLGHAMVDEWHEPTGVEWRDKHYFLVALEGPDGEVKASECTMSRARTDPICYDSDGDELVLTSQGTQLAWSRTFDAENPDLRFLTLDAQGVIRDYRIQELEPREKGTRSWAHTGNRIGAMSGMPGGKMFARWEDRVFQYELVDGEWEGEGYLEQEVRG</sequence>
<dbReference type="Proteomes" id="UP000813444">
    <property type="component" value="Unassembled WGS sequence"/>
</dbReference>
<dbReference type="AlphaFoldDB" id="A0A8K0SYY1"/>
<organism evidence="1 2">
    <name type="scientific">Stachybotrys elegans</name>
    <dbReference type="NCBI Taxonomy" id="80388"/>
    <lineage>
        <taxon>Eukaryota</taxon>
        <taxon>Fungi</taxon>
        <taxon>Dikarya</taxon>
        <taxon>Ascomycota</taxon>
        <taxon>Pezizomycotina</taxon>
        <taxon>Sordariomycetes</taxon>
        <taxon>Hypocreomycetidae</taxon>
        <taxon>Hypocreales</taxon>
        <taxon>Stachybotryaceae</taxon>
        <taxon>Stachybotrys</taxon>
    </lineage>
</organism>
<protein>
    <recommendedName>
        <fullName evidence="3">Fucose-specific lectin</fullName>
    </recommendedName>
</protein>